<evidence type="ECO:0000256" key="4">
    <source>
        <dbReference type="ARBA" id="ARBA00022840"/>
    </source>
</evidence>
<dbReference type="Gene3D" id="3.40.50.300">
    <property type="entry name" value="P-loop containing nucleotide triphosphate hydrolases"/>
    <property type="match status" value="2"/>
</dbReference>
<evidence type="ECO:0000259" key="5">
    <source>
        <dbReference type="PROSITE" id="PS51192"/>
    </source>
</evidence>
<dbReference type="InterPro" id="IPR049614">
    <property type="entry name" value="HrpB_DEXH"/>
</dbReference>
<dbReference type="InterPro" id="IPR011545">
    <property type="entry name" value="DEAD/DEAH_box_helicase_dom"/>
</dbReference>
<keyword evidence="4" id="KW-0067">ATP-binding</keyword>
<dbReference type="GO" id="GO:0005524">
    <property type="term" value="F:ATP binding"/>
    <property type="evidence" value="ECO:0007669"/>
    <property type="project" value="UniProtKB-KW"/>
</dbReference>
<evidence type="ECO:0000256" key="1">
    <source>
        <dbReference type="ARBA" id="ARBA00022741"/>
    </source>
</evidence>
<dbReference type="Gene3D" id="1.20.120.1080">
    <property type="match status" value="1"/>
</dbReference>
<evidence type="ECO:0000256" key="3">
    <source>
        <dbReference type="ARBA" id="ARBA00022806"/>
    </source>
</evidence>
<dbReference type="InterPro" id="IPR027417">
    <property type="entry name" value="P-loop_NTPase"/>
</dbReference>
<dbReference type="Proteomes" id="UP000286976">
    <property type="component" value="Unassembled WGS sequence"/>
</dbReference>
<dbReference type="Pfam" id="PF00271">
    <property type="entry name" value="Helicase_C"/>
    <property type="match status" value="1"/>
</dbReference>
<dbReference type="GO" id="GO:0004386">
    <property type="term" value="F:helicase activity"/>
    <property type="evidence" value="ECO:0007669"/>
    <property type="project" value="UniProtKB-KW"/>
</dbReference>
<evidence type="ECO:0000313" key="7">
    <source>
        <dbReference type="EMBL" id="RUO40047.1"/>
    </source>
</evidence>
<feature type="domain" description="Helicase C-terminal" evidence="6">
    <location>
        <begin position="233"/>
        <end position="396"/>
    </location>
</feature>
<dbReference type="PROSITE" id="PS51192">
    <property type="entry name" value="HELICASE_ATP_BIND_1"/>
    <property type="match status" value="1"/>
</dbReference>
<dbReference type="PROSITE" id="PS51194">
    <property type="entry name" value="HELICASE_CTER"/>
    <property type="match status" value="1"/>
</dbReference>
<dbReference type="SMART" id="SM00487">
    <property type="entry name" value="DEXDc"/>
    <property type="match status" value="1"/>
</dbReference>
<dbReference type="InterPro" id="IPR013689">
    <property type="entry name" value="RNA_helicase_ATP-dep_HrpB_C"/>
</dbReference>
<dbReference type="GO" id="GO:0003676">
    <property type="term" value="F:nucleic acid binding"/>
    <property type="evidence" value="ECO:0007669"/>
    <property type="project" value="InterPro"/>
</dbReference>
<feature type="domain" description="Helicase ATP-binding" evidence="5">
    <location>
        <begin position="40"/>
        <end position="203"/>
    </location>
</feature>
<reference evidence="7 8" key="1">
    <citation type="journal article" date="2011" name="Front. Microbiol.">
        <title>Genomic signatures of strain selection and enhancement in Bacillus atrophaeus var. globigii, a historical biowarfare simulant.</title>
        <authorList>
            <person name="Gibbons H.S."/>
            <person name="Broomall S.M."/>
            <person name="McNew L.A."/>
            <person name="Daligault H."/>
            <person name="Chapman C."/>
            <person name="Bruce D."/>
            <person name="Karavis M."/>
            <person name="Krepps M."/>
            <person name="McGregor P.A."/>
            <person name="Hong C."/>
            <person name="Park K.H."/>
            <person name="Akmal A."/>
            <person name="Feldman A."/>
            <person name="Lin J.S."/>
            <person name="Chang W.E."/>
            <person name="Higgs B.W."/>
            <person name="Demirev P."/>
            <person name="Lindquist J."/>
            <person name="Liem A."/>
            <person name="Fochler E."/>
            <person name="Read T.D."/>
            <person name="Tapia R."/>
            <person name="Johnson S."/>
            <person name="Bishop-Lilly K.A."/>
            <person name="Detter C."/>
            <person name="Han C."/>
            <person name="Sozhamannan S."/>
            <person name="Rosenzweig C.N."/>
            <person name="Skowronski E.W."/>
        </authorList>
    </citation>
    <scope>NUCLEOTIDE SEQUENCE [LARGE SCALE GENOMIC DNA]</scope>
    <source>
        <strain evidence="7 8">AIT1</strain>
    </source>
</reference>
<keyword evidence="3 7" id="KW-0347">Helicase</keyword>
<dbReference type="CDD" id="cd17990">
    <property type="entry name" value="DEXHc_HrpB"/>
    <property type="match status" value="1"/>
</dbReference>
<dbReference type="PANTHER" id="PTHR43519">
    <property type="entry name" value="ATP-DEPENDENT RNA HELICASE HRPB"/>
    <property type="match status" value="1"/>
</dbReference>
<dbReference type="PIRSF" id="PIRSF005496">
    <property type="entry name" value="ATP_hel_hrpB"/>
    <property type="match status" value="1"/>
</dbReference>
<dbReference type="SMART" id="SM00490">
    <property type="entry name" value="HELICc"/>
    <property type="match status" value="1"/>
</dbReference>
<keyword evidence="8" id="KW-1185">Reference proteome</keyword>
<protein>
    <submittedName>
        <fullName evidence="7">ATP-dependent helicase HrpB</fullName>
    </submittedName>
</protein>
<sequence>MLITVKAIAYLQLEQRQQVSEPSPLCSTHKLPVEGILDEVAGALATHHVVLEAAPGAGKSTALPRWLLQQYHGWNGRIILIQPRRVAAVNVAHYVAAQLGEKPGQRVGFHIRNQKCLSASTQLLVVTEGIFTRMLQRDPELQGVGLVIFDEFHERNLHSDLGLALCLDVLPLRADLRVMVMSATLPGQMIQTWLEEQGHATHFVASEGRQYPITTHYRPPSTLENWLQDLPAVVREALTMAQKGVLVFVPGQREIRRLQEAFRTAPAQVRVMALYGGLTIEEQQAVMAPLARGLKLVFATNVAETSLTIPDIDVVVDSGRERRAQYSPKYGFTRLSTRMISRASAVQRAGRAGRTGPGHCFRLWQEGGTDRLDAFGTPAIEREDLANLLLELKVWGAPVEQLAWYTPPSPALLAAAEQQLHDLQAIEKGQVTARGAELVKASTELRYAAILAYSRKQSVREQVLAAWLVANLEEREGRFTGHLQTALHQRWQQTNGLPRTQRRFQHWLRFLGCQPVPELPFSELPRMLLEGFADRVAEPQRGRYQLATGLALEMGEERPPSGDWLIAVEVSLQQDQAAARLWLYESFNPEILAAMSHPLKLSATRARWRGEQGGLEREHVVSWGKLILQTTQAKGAITADERGKALADWLRQQGWGKTAWSHAEDQFCARMQQLMRLNQASAEGWTAHALLEQLEQWALPWLITMERRNDLKQWRPLEALRTLITQQQRQQLERWLPTEWQAPSGRRHSINYTATDAPFIALKLQEVFGTPSSPTLANGQLTLAFELLSPAGRLLHRTADLASFWQNAWPEVRKEMRGRYPKHPWPEHPVEAEATHLTKRALARKKP</sequence>
<evidence type="ECO:0000259" key="6">
    <source>
        <dbReference type="PROSITE" id="PS51194"/>
    </source>
</evidence>
<name>A0A432X1E7_9GAMM</name>
<dbReference type="GO" id="GO:0016787">
    <property type="term" value="F:hydrolase activity"/>
    <property type="evidence" value="ECO:0007669"/>
    <property type="project" value="UniProtKB-KW"/>
</dbReference>
<dbReference type="Pfam" id="PF00270">
    <property type="entry name" value="DEAD"/>
    <property type="match status" value="1"/>
</dbReference>
<dbReference type="InterPro" id="IPR014001">
    <property type="entry name" value="Helicase_ATP-bd"/>
</dbReference>
<keyword evidence="2" id="KW-0378">Hydrolase</keyword>
<evidence type="ECO:0000256" key="2">
    <source>
        <dbReference type="ARBA" id="ARBA00022801"/>
    </source>
</evidence>
<comment type="caution">
    <text evidence="7">The sequence shown here is derived from an EMBL/GenBank/DDBJ whole genome shotgun (WGS) entry which is preliminary data.</text>
</comment>
<dbReference type="NCBIfam" id="TIGR01970">
    <property type="entry name" value="DEAH_box_HrpB"/>
    <property type="match status" value="1"/>
</dbReference>
<dbReference type="Pfam" id="PF08482">
    <property type="entry name" value="HrpB_C"/>
    <property type="match status" value="1"/>
</dbReference>
<dbReference type="InterPro" id="IPR010225">
    <property type="entry name" value="HrpB"/>
</dbReference>
<keyword evidence="1" id="KW-0547">Nucleotide-binding</keyword>
<dbReference type="SUPFAM" id="SSF52540">
    <property type="entry name" value="P-loop containing nucleoside triphosphate hydrolases"/>
    <property type="match status" value="1"/>
</dbReference>
<dbReference type="InterPro" id="IPR001650">
    <property type="entry name" value="Helicase_C-like"/>
</dbReference>
<organism evidence="7 8">
    <name type="scientific">Aliidiomarina taiwanensis</name>
    <dbReference type="NCBI Taxonomy" id="946228"/>
    <lineage>
        <taxon>Bacteria</taxon>
        <taxon>Pseudomonadati</taxon>
        <taxon>Pseudomonadota</taxon>
        <taxon>Gammaproteobacteria</taxon>
        <taxon>Alteromonadales</taxon>
        <taxon>Idiomarinaceae</taxon>
        <taxon>Aliidiomarina</taxon>
    </lineage>
</organism>
<dbReference type="FunFam" id="3.40.50.300:FF:002125">
    <property type="entry name" value="ATP-dependent helicase HrpB"/>
    <property type="match status" value="1"/>
</dbReference>
<dbReference type="AlphaFoldDB" id="A0A432X1E7"/>
<dbReference type="EMBL" id="PIPQ01000004">
    <property type="protein sequence ID" value="RUO40047.1"/>
    <property type="molecule type" value="Genomic_DNA"/>
</dbReference>
<evidence type="ECO:0000313" key="8">
    <source>
        <dbReference type="Proteomes" id="UP000286976"/>
    </source>
</evidence>
<accession>A0A432X1E7</accession>
<gene>
    <name evidence="7" type="primary">hrpB</name>
    <name evidence="7" type="ORF">CWE15_07830</name>
</gene>
<dbReference type="CDD" id="cd18791">
    <property type="entry name" value="SF2_C_RHA"/>
    <property type="match status" value="1"/>
</dbReference>
<proteinExistence type="predicted"/>
<dbReference type="PANTHER" id="PTHR43519:SF1">
    <property type="entry name" value="ATP-DEPENDENT RNA HELICASE HRPB"/>
    <property type="match status" value="1"/>
</dbReference>